<dbReference type="Proteomes" id="UP000198211">
    <property type="component" value="Unassembled WGS sequence"/>
</dbReference>
<dbReference type="InterPro" id="IPR050951">
    <property type="entry name" value="Retrovirus_Pol_polyprotein"/>
</dbReference>
<evidence type="ECO:0000259" key="1">
    <source>
        <dbReference type="PROSITE" id="PS50994"/>
    </source>
</evidence>
<dbReference type="Gene3D" id="3.30.420.10">
    <property type="entry name" value="Ribonuclease H-like superfamily/Ribonuclease H"/>
    <property type="match status" value="1"/>
</dbReference>
<keyword evidence="3" id="KW-1185">Reference proteome</keyword>
<dbReference type="InterPro" id="IPR012337">
    <property type="entry name" value="RNaseH-like_sf"/>
</dbReference>
<sequence>MKTLILDESWDVTDTEEIAHLNTSIDEIGSRTCNSNAFQKPSRTNSEESTHGLAERWRSIRVHQDADAYLAEIKKFLKEDFQKFSLRTLRKVAKVADLFVLDTRNMLYRLARSTRDRPRDFQNEPRLFVPNALRDDVVHYGHEDFQGGHQGITRTHKKLCSEFYWPENSPNAGPSPGNIEPRQPFEVVSIDFVTPMPKSDRGNTFLLLYMFSGYVMCKPMDSTTDQDVAEAYEERVFRNFGASSMIRHDQDPHFMSEVFTRFRELLNSHQRVTLGYRPQANGQEERSVQTVVRSIRAYIEQADQSDWDDHAERLMFALNTSFDATRLDTPLYLIHSWDPQSTLKAVVGPTPLSAPEPCAEDLQKKARRHRSDVQTRKWKELSERLKSGFQKDDAVWLYIPKRQTGLSKKLAHL</sequence>
<dbReference type="SUPFAM" id="SSF53098">
    <property type="entry name" value="Ribonuclease H-like"/>
    <property type="match status" value="1"/>
</dbReference>
<dbReference type="PANTHER" id="PTHR37984">
    <property type="entry name" value="PROTEIN CBG26694"/>
    <property type="match status" value="1"/>
</dbReference>
<feature type="domain" description="Integrase catalytic" evidence="1">
    <location>
        <begin position="180"/>
        <end position="338"/>
    </location>
</feature>
<keyword evidence="2" id="KW-0808">Transferase</keyword>
<evidence type="ECO:0000313" key="3">
    <source>
        <dbReference type="Proteomes" id="UP000198211"/>
    </source>
</evidence>
<comment type="caution">
    <text evidence="2">The sequence shown here is derived from an EMBL/GenBank/DDBJ whole genome shotgun (WGS) entry which is preliminary data.</text>
</comment>
<dbReference type="GO" id="GO:0015074">
    <property type="term" value="P:DNA integration"/>
    <property type="evidence" value="ECO:0007669"/>
    <property type="project" value="InterPro"/>
</dbReference>
<dbReference type="GO" id="GO:0003676">
    <property type="term" value="F:nucleic acid binding"/>
    <property type="evidence" value="ECO:0007669"/>
    <property type="project" value="InterPro"/>
</dbReference>
<protein>
    <submittedName>
        <fullName evidence="2">Reverse transcriptase</fullName>
    </submittedName>
</protein>
<gene>
    <name evidence="2" type="ORF">PHMEG_00025419</name>
</gene>
<keyword evidence="2" id="KW-0548">Nucleotidyltransferase</keyword>
<organism evidence="2 3">
    <name type="scientific">Phytophthora megakarya</name>
    <dbReference type="NCBI Taxonomy" id="4795"/>
    <lineage>
        <taxon>Eukaryota</taxon>
        <taxon>Sar</taxon>
        <taxon>Stramenopiles</taxon>
        <taxon>Oomycota</taxon>
        <taxon>Peronosporomycetes</taxon>
        <taxon>Peronosporales</taxon>
        <taxon>Peronosporaceae</taxon>
        <taxon>Phytophthora</taxon>
    </lineage>
</organism>
<keyword evidence="2" id="KW-0695">RNA-directed DNA polymerase</keyword>
<dbReference type="STRING" id="4795.A0A225VDQ7"/>
<accession>A0A225VDQ7</accession>
<dbReference type="AlphaFoldDB" id="A0A225VDQ7"/>
<evidence type="ECO:0000313" key="2">
    <source>
        <dbReference type="EMBL" id="OWZ02937.1"/>
    </source>
</evidence>
<dbReference type="InterPro" id="IPR036397">
    <property type="entry name" value="RNaseH_sf"/>
</dbReference>
<dbReference type="PANTHER" id="PTHR37984:SF5">
    <property type="entry name" value="PROTEIN NYNRIN-LIKE"/>
    <property type="match status" value="1"/>
</dbReference>
<dbReference type="EMBL" id="NBNE01005842">
    <property type="protein sequence ID" value="OWZ02937.1"/>
    <property type="molecule type" value="Genomic_DNA"/>
</dbReference>
<reference evidence="3" key="1">
    <citation type="submission" date="2017-03" db="EMBL/GenBank/DDBJ databases">
        <title>Phytopthora megakarya and P. palmivora, two closely related causual agents of cacao black pod achieved similar genome size and gene model numbers by different mechanisms.</title>
        <authorList>
            <person name="Ali S."/>
            <person name="Shao J."/>
            <person name="Larry D.J."/>
            <person name="Kronmiller B."/>
            <person name="Shen D."/>
            <person name="Strem M.D."/>
            <person name="Melnick R.L."/>
            <person name="Guiltinan M.J."/>
            <person name="Tyler B.M."/>
            <person name="Meinhardt L.W."/>
            <person name="Bailey B.A."/>
        </authorList>
    </citation>
    <scope>NUCLEOTIDE SEQUENCE [LARGE SCALE GENOMIC DNA]</scope>
    <source>
        <strain evidence="3">zdho120</strain>
    </source>
</reference>
<dbReference type="Gene3D" id="1.10.340.70">
    <property type="match status" value="1"/>
</dbReference>
<dbReference type="InterPro" id="IPR041588">
    <property type="entry name" value="Integrase_H2C2"/>
</dbReference>
<dbReference type="PROSITE" id="PS50994">
    <property type="entry name" value="INTEGRASE"/>
    <property type="match status" value="1"/>
</dbReference>
<dbReference type="GO" id="GO:0003964">
    <property type="term" value="F:RNA-directed DNA polymerase activity"/>
    <property type="evidence" value="ECO:0007669"/>
    <property type="project" value="UniProtKB-KW"/>
</dbReference>
<proteinExistence type="predicted"/>
<dbReference type="OrthoDB" id="106643at2759"/>
<dbReference type="Pfam" id="PF17921">
    <property type="entry name" value="Integrase_H2C2"/>
    <property type="match status" value="1"/>
</dbReference>
<dbReference type="InterPro" id="IPR001584">
    <property type="entry name" value="Integrase_cat-core"/>
</dbReference>
<name>A0A225VDQ7_9STRA</name>